<dbReference type="Proteomes" id="UP000000238">
    <property type="component" value="Chromosome"/>
</dbReference>
<protein>
    <recommendedName>
        <fullName evidence="1">Zinc finger Ogr/Delta-type domain-containing protein</fullName>
    </recommendedName>
</protein>
<dbReference type="EMBL" id="CP000155">
    <property type="protein sequence ID" value="ABC33387.1"/>
    <property type="molecule type" value="Genomic_DNA"/>
</dbReference>
<reference evidence="2 3" key="1">
    <citation type="journal article" date="2005" name="Nucleic Acids Res.">
        <title>Genomic blueprint of Hahella chejuensis, a marine microbe producing an algicidal agent.</title>
        <authorList>
            <person name="Jeong H."/>
            <person name="Yim J.H."/>
            <person name="Lee C."/>
            <person name="Choi S.-H."/>
            <person name="Park Y.K."/>
            <person name="Yoon S.H."/>
            <person name="Hur C.-G."/>
            <person name="Kang H.-Y."/>
            <person name="Kim D."/>
            <person name="Lee H.H."/>
            <person name="Park K.H."/>
            <person name="Park S.-H."/>
            <person name="Park H.-S."/>
            <person name="Lee H.K."/>
            <person name="Oh T.K."/>
            <person name="Kim J.F."/>
        </authorList>
    </citation>
    <scope>NUCLEOTIDE SEQUENCE [LARGE SCALE GENOMIC DNA]</scope>
    <source>
        <strain evidence="2 3">KCTC 2396</strain>
    </source>
</reference>
<dbReference type="Pfam" id="PF04606">
    <property type="entry name" value="Ogr_Delta"/>
    <property type="match status" value="1"/>
</dbReference>
<keyword evidence="3" id="KW-1185">Reference proteome</keyword>
<dbReference type="KEGG" id="hch:HCH_06761"/>
<dbReference type="STRING" id="349521.HCH_06761"/>
<dbReference type="AlphaFoldDB" id="Q2S7I7"/>
<dbReference type="RefSeq" id="WP_011400438.1">
    <property type="nucleotide sequence ID" value="NC_007645.1"/>
</dbReference>
<dbReference type="OrthoDB" id="7362772at2"/>
<organism evidence="2 3">
    <name type="scientific">Hahella chejuensis (strain KCTC 2396)</name>
    <dbReference type="NCBI Taxonomy" id="349521"/>
    <lineage>
        <taxon>Bacteria</taxon>
        <taxon>Pseudomonadati</taxon>
        <taxon>Pseudomonadota</taxon>
        <taxon>Gammaproteobacteria</taxon>
        <taxon>Oceanospirillales</taxon>
        <taxon>Hahellaceae</taxon>
        <taxon>Hahella</taxon>
    </lineage>
</organism>
<proteinExistence type="predicted"/>
<dbReference type="HOGENOM" id="CLU_170894_2_1_6"/>
<accession>Q2S7I7</accession>
<gene>
    <name evidence="2" type="ordered locus">HCH_06761</name>
</gene>
<evidence type="ECO:0000259" key="1">
    <source>
        <dbReference type="Pfam" id="PF04606"/>
    </source>
</evidence>
<dbReference type="InterPro" id="IPR007684">
    <property type="entry name" value="Znf_Ogr/Delta"/>
</dbReference>
<name>Q2S7I7_HAHCH</name>
<sequence>MQVNCAECGNKAIITSRQVLDPKLANLYCVCKNAECGHSFVMNLAFSHTLSPSSFQAKRMMIEMLRGMDQAEQLELLAQAQHNAGAI</sequence>
<feature type="domain" description="Zinc finger Ogr/Delta-type" evidence="1">
    <location>
        <begin position="4"/>
        <end position="50"/>
    </location>
</feature>
<dbReference type="eggNOG" id="ENOG503341G">
    <property type="taxonomic scope" value="Bacteria"/>
</dbReference>
<evidence type="ECO:0000313" key="3">
    <source>
        <dbReference type="Proteomes" id="UP000000238"/>
    </source>
</evidence>
<evidence type="ECO:0000313" key="2">
    <source>
        <dbReference type="EMBL" id="ABC33387.1"/>
    </source>
</evidence>